<dbReference type="PANTHER" id="PTHR46889:SF4">
    <property type="entry name" value="TRANSPOSASE INSO FOR INSERTION SEQUENCE ELEMENT IS911B-RELATED"/>
    <property type="match status" value="1"/>
</dbReference>
<evidence type="ECO:0000256" key="1">
    <source>
        <dbReference type="ARBA" id="ARBA00002286"/>
    </source>
</evidence>
<dbReference type="NCBIfam" id="NF033516">
    <property type="entry name" value="transpos_IS3"/>
    <property type="match status" value="1"/>
</dbReference>
<dbReference type="RefSeq" id="WP_216686679.1">
    <property type="nucleotide sequence ID" value="NZ_CAUPKR010000003.1"/>
</dbReference>
<dbReference type="Pfam" id="PF13276">
    <property type="entry name" value="HTH_21"/>
    <property type="match status" value="1"/>
</dbReference>
<accession>A0ABS6GN62</accession>
<evidence type="ECO:0000259" key="2">
    <source>
        <dbReference type="PROSITE" id="PS50994"/>
    </source>
</evidence>
<organism evidence="3 4">
    <name type="scientific">Allobacillus halotolerans</name>
    <dbReference type="NCBI Taxonomy" id="570278"/>
    <lineage>
        <taxon>Bacteria</taxon>
        <taxon>Bacillati</taxon>
        <taxon>Bacillota</taxon>
        <taxon>Bacilli</taxon>
        <taxon>Bacillales</taxon>
        <taxon>Bacillaceae</taxon>
        <taxon>Allobacillus</taxon>
    </lineage>
</organism>
<dbReference type="Proteomes" id="UP000812672">
    <property type="component" value="Unassembled WGS sequence"/>
</dbReference>
<sequence>MNNKQVRYAFILAYSKEYPISTLAEITKVSRSGYYKWLKRDGESSLDKKDEEMIPFILKIFNDHKGTYGRKRIKLALENEYQIKVNEKRVSRLIRKYGLQCKIRRKRFKRFPQPHGKIPNILERNFRANKPGIKFAVDITYMDVKKGNQKWMYLCSIKDLFNGEIVAYSIGTSQEIALVHRALNELQKKGFAKGAILHSDQGFQFTNPAYMKRLKDMGITQSMSRRGNCWDNACIENFFGHLKSEMYHFTNPKTVIEVHNAVDTYMNYYNNKRIQIKLKMSPVQYRLRAAV</sequence>
<dbReference type="InterPro" id="IPR048020">
    <property type="entry name" value="Transpos_IS3"/>
</dbReference>
<dbReference type="EMBL" id="JAHLZF010000002">
    <property type="protein sequence ID" value="MBU6079867.1"/>
    <property type="molecule type" value="Genomic_DNA"/>
</dbReference>
<feature type="domain" description="Integrase catalytic" evidence="2">
    <location>
        <begin position="127"/>
        <end position="290"/>
    </location>
</feature>
<dbReference type="InterPro" id="IPR050900">
    <property type="entry name" value="Transposase_IS3/IS150/IS904"/>
</dbReference>
<name>A0ABS6GN62_9BACI</name>
<comment type="caution">
    <text evidence="3">The sequence shown here is derived from an EMBL/GenBank/DDBJ whole genome shotgun (WGS) entry which is preliminary data.</text>
</comment>
<dbReference type="PANTHER" id="PTHR46889">
    <property type="entry name" value="TRANSPOSASE INSF FOR INSERTION SEQUENCE IS3B-RELATED"/>
    <property type="match status" value="1"/>
</dbReference>
<dbReference type="PROSITE" id="PS50994">
    <property type="entry name" value="INTEGRASE"/>
    <property type="match status" value="1"/>
</dbReference>
<protein>
    <submittedName>
        <fullName evidence="3">IS3 family transposase</fullName>
    </submittedName>
</protein>
<evidence type="ECO:0000313" key="4">
    <source>
        <dbReference type="Proteomes" id="UP000812672"/>
    </source>
</evidence>
<dbReference type="InterPro" id="IPR001584">
    <property type="entry name" value="Integrase_cat-core"/>
</dbReference>
<dbReference type="Pfam" id="PF13333">
    <property type="entry name" value="rve_2"/>
    <property type="match status" value="1"/>
</dbReference>
<evidence type="ECO:0000313" key="3">
    <source>
        <dbReference type="EMBL" id="MBU6079867.1"/>
    </source>
</evidence>
<gene>
    <name evidence="3" type="ORF">KQ486_02445</name>
</gene>
<keyword evidence="4" id="KW-1185">Reference proteome</keyword>
<proteinExistence type="predicted"/>
<reference evidence="3 4" key="1">
    <citation type="journal article" date="2011" name="Int. J. Syst. Evol. Microbiol.">
        <title>Allobacillus halotolerans gen. nov., sp. nov. isolated from shrimp paste.</title>
        <authorList>
            <person name="Sheu S.Y."/>
            <person name="Arun A.B."/>
            <person name="Jiang S.R."/>
            <person name="Young C.C."/>
            <person name="Chen W.M."/>
        </authorList>
    </citation>
    <scope>NUCLEOTIDE SEQUENCE [LARGE SCALE GENOMIC DNA]</scope>
    <source>
        <strain evidence="3 4">LMG 24826</strain>
    </source>
</reference>
<comment type="function">
    <text evidence="1">Involved in the transposition of the insertion sequence.</text>
</comment>
<dbReference type="InterPro" id="IPR025948">
    <property type="entry name" value="HTH-like_dom"/>
</dbReference>
<dbReference type="Pfam" id="PF00665">
    <property type="entry name" value="rve"/>
    <property type="match status" value="1"/>
</dbReference>